<dbReference type="Pfam" id="PF08282">
    <property type="entry name" value="Hydrolase_3"/>
    <property type="match status" value="1"/>
</dbReference>
<evidence type="ECO:0000313" key="2">
    <source>
        <dbReference type="Proteomes" id="UP000095247"/>
    </source>
</evidence>
<organism evidence="1 2">
    <name type="scientific">Brachyspira hampsonii</name>
    <dbReference type="NCBI Taxonomy" id="1287055"/>
    <lineage>
        <taxon>Bacteria</taxon>
        <taxon>Pseudomonadati</taxon>
        <taxon>Spirochaetota</taxon>
        <taxon>Spirochaetia</taxon>
        <taxon>Brachyspirales</taxon>
        <taxon>Brachyspiraceae</taxon>
        <taxon>Brachyspira</taxon>
    </lineage>
</organism>
<gene>
    <name evidence="1" type="ORF">BFL38_08415</name>
</gene>
<keyword evidence="1" id="KW-0378">Hydrolase</keyword>
<dbReference type="SUPFAM" id="SSF56784">
    <property type="entry name" value="HAD-like"/>
    <property type="match status" value="1"/>
</dbReference>
<evidence type="ECO:0000313" key="1">
    <source>
        <dbReference type="EMBL" id="OEJ14849.1"/>
    </source>
</evidence>
<dbReference type="InterPro" id="IPR000150">
    <property type="entry name" value="Cof"/>
</dbReference>
<dbReference type="Proteomes" id="UP000095247">
    <property type="component" value="Unassembled WGS sequence"/>
</dbReference>
<dbReference type="PROSITE" id="PS01228">
    <property type="entry name" value="COF_1"/>
    <property type="match status" value="1"/>
</dbReference>
<dbReference type="RefSeq" id="WP_069726345.1">
    <property type="nucleotide sequence ID" value="NZ_MDCO01000009.1"/>
</dbReference>
<dbReference type="PANTHER" id="PTHR10000:SF8">
    <property type="entry name" value="HAD SUPERFAMILY HYDROLASE-LIKE, TYPE 3"/>
    <property type="match status" value="1"/>
</dbReference>
<dbReference type="AlphaFoldDB" id="A0A1E5NFA1"/>
<proteinExistence type="predicted"/>
<dbReference type="GO" id="GO:0005829">
    <property type="term" value="C:cytosol"/>
    <property type="evidence" value="ECO:0007669"/>
    <property type="project" value="TreeGrafter"/>
</dbReference>
<dbReference type="NCBIfam" id="TIGR01484">
    <property type="entry name" value="HAD-SF-IIB"/>
    <property type="match status" value="1"/>
</dbReference>
<dbReference type="InterPro" id="IPR036412">
    <property type="entry name" value="HAD-like_sf"/>
</dbReference>
<dbReference type="InterPro" id="IPR023214">
    <property type="entry name" value="HAD_sf"/>
</dbReference>
<dbReference type="EMBL" id="MDCO01000009">
    <property type="protein sequence ID" value="OEJ14849.1"/>
    <property type="molecule type" value="Genomic_DNA"/>
</dbReference>
<dbReference type="Gene3D" id="3.40.50.1000">
    <property type="entry name" value="HAD superfamily/HAD-like"/>
    <property type="match status" value="1"/>
</dbReference>
<comment type="caution">
    <text evidence="1">The sequence shown here is derived from an EMBL/GenBank/DDBJ whole genome shotgun (WGS) entry which is preliminary data.</text>
</comment>
<dbReference type="CDD" id="cd07516">
    <property type="entry name" value="HAD_Pase"/>
    <property type="match status" value="1"/>
</dbReference>
<dbReference type="NCBIfam" id="TIGR00099">
    <property type="entry name" value="Cof-subfamily"/>
    <property type="match status" value="1"/>
</dbReference>
<dbReference type="SFLD" id="SFLDG01140">
    <property type="entry name" value="C2.B:_Phosphomannomutase_and_P"/>
    <property type="match status" value="1"/>
</dbReference>
<dbReference type="InterPro" id="IPR006379">
    <property type="entry name" value="HAD-SF_hydro_IIB"/>
</dbReference>
<dbReference type="Gene3D" id="3.30.1240.10">
    <property type="match status" value="1"/>
</dbReference>
<name>A0A1E5NFA1_9SPIR</name>
<dbReference type="SFLD" id="SFLDS00003">
    <property type="entry name" value="Haloacid_Dehalogenase"/>
    <property type="match status" value="1"/>
</dbReference>
<dbReference type="SFLD" id="SFLDG01144">
    <property type="entry name" value="C2.B.4:_PGP_Like"/>
    <property type="match status" value="1"/>
</dbReference>
<dbReference type="GO" id="GO:0000287">
    <property type="term" value="F:magnesium ion binding"/>
    <property type="evidence" value="ECO:0007669"/>
    <property type="project" value="TreeGrafter"/>
</dbReference>
<protein>
    <submittedName>
        <fullName evidence="1">Hydrolase</fullName>
    </submittedName>
</protein>
<reference evidence="1 2" key="1">
    <citation type="submission" date="2016-08" db="EMBL/GenBank/DDBJ databases">
        <title>Characterization and recognition of Brachyspira hampsonii sp. nov., a novel intestinal spirochete that is pathogenic to pigs.</title>
        <authorList>
            <person name="Mirajkar N."/>
            <person name="La T."/>
            <person name="Phillips N."/>
            <person name="Hampson D."/>
            <person name="Gebhart C."/>
        </authorList>
    </citation>
    <scope>NUCLEOTIDE SEQUENCE [LARGE SCALE GENOMIC DNA]</scope>
    <source>
        <strain evidence="1 2">P280/1</strain>
    </source>
</reference>
<dbReference type="GO" id="GO:0016791">
    <property type="term" value="F:phosphatase activity"/>
    <property type="evidence" value="ECO:0007669"/>
    <property type="project" value="TreeGrafter"/>
</dbReference>
<accession>A0A1E5NFA1</accession>
<sequence>MHISDIAKEKIKLIAADLDGTLLNSNKEISEYNQKIIKKLINKYNIDFILSSGRPYEGIKNYNEILENNNLSIIFNGASIADNDGNIIFRKTLDEEASKQIIELSKKYDVCLHVYDNGKYIVSKENFPIKSYVQIENKVNVIAGLENINDYRFDKMLILGERDILEKLKEEIDSLNCVHTCFSGTLFLEAVNKEANKGNALKKICEIKKIDIKDTIAFGDNFNDIEMIEYSGIGVAMGNAEENVKQKADYIALSNEEDGVGKFLSSIFSI</sequence>
<dbReference type="PANTHER" id="PTHR10000">
    <property type="entry name" value="PHOSPHOSERINE PHOSPHATASE"/>
    <property type="match status" value="1"/>
</dbReference>